<gene>
    <name evidence="15" type="ORF">HXL70_06020</name>
</gene>
<evidence type="ECO:0000313" key="16">
    <source>
        <dbReference type="Proteomes" id="UP000757890"/>
    </source>
</evidence>
<sequence length="213" mass="23954">MSDFLDWSTLIYRAPALLIAMALHEYAHAYVSDSLGDPTPSMQGRLTANPLVHLDMVGLMLLVICGFGWAKPVEINPNYYKSFRSGVMKVSFAGPGMNLLICFLAECIMLLMMKFGLLTAGQPGHLFLYWIMLYNVWFAFFNLIPVPPLDGSKILEMVLPGKLAFAFHNFSYRYSFLLLLFLVFSGMIGRIINPLAQFYTGTTIRLIASVLQM</sequence>
<evidence type="ECO:0000313" key="15">
    <source>
        <dbReference type="EMBL" id="MBF1129586.1"/>
    </source>
</evidence>
<keyword evidence="12 13" id="KW-0472">Membrane</keyword>
<dbReference type="GO" id="GO:0006508">
    <property type="term" value="P:proteolysis"/>
    <property type="evidence" value="ECO:0007669"/>
    <property type="project" value="UniProtKB-KW"/>
</dbReference>
<dbReference type="GO" id="GO:0046872">
    <property type="term" value="F:metal ion binding"/>
    <property type="evidence" value="ECO:0007669"/>
    <property type="project" value="UniProtKB-KW"/>
</dbReference>
<protein>
    <submittedName>
        <fullName evidence="15">Site-2 protease family protein</fullName>
    </submittedName>
</protein>
<dbReference type="Proteomes" id="UP000757890">
    <property type="component" value="Unassembled WGS sequence"/>
</dbReference>
<evidence type="ECO:0000256" key="13">
    <source>
        <dbReference type="SAM" id="Phobius"/>
    </source>
</evidence>
<dbReference type="CDD" id="cd06158">
    <property type="entry name" value="S2P-M50_like_1"/>
    <property type="match status" value="1"/>
</dbReference>
<evidence type="ECO:0000256" key="9">
    <source>
        <dbReference type="ARBA" id="ARBA00022833"/>
    </source>
</evidence>
<reference evidence="15" key="1">
    <citation type="submission" date="2020-04" db="EMBL/GenBank/DDBJ databases">
        <title>Deep metagenomics examines the oral microbiome during advanced dental caries in children, revealing novel taxa and co-occurrences with host molecules.</title>
        <authorList>
            <person name="Baker J.L."/>
            <person name="Morton J.T."/>
            <person name="Dinis M."/>
            <person name="Alvarez R."/>
            <person name="Tran N.C."/>
            <person name="Knight R."/>
            <person name="Edlund A."/>
        </authorList>
    </citation>
    <scope>NUCLEOTIDE SEQUENCE</scope>
    <source>
        <strain evidence="15">JCVI_32_bin.14</strain>
    </source>
</reference>
<dbReference type="GO" id="GO:0005886">
    <property type="term" value="C:plasma membrane"/>
    <property type="evidence" value="ECO:0007669"/>
    <property type="project" value="UniProtKB-SubCell"/>
</dbReference>
<dbReference type="GO" id="GO:0008237">
    <property type="term" value="F:metallopeptidase activity"/>
    <property type="evidence" value="ECO:0007669"/>
    <property type="project" value="UniProtKB-KW"/>
</dbReference>
<comment type="cofactor">
    <cofactor evidence="1">
        <name>Zn(2+)</name>
        <dbReference type="ChEBI" id="CHEBI:29105"/>
    </cofactor>
</comment>
<evidence type="ECO:0000256" key="1">
    <source>
        <dbReference type="ARBA" id="ARBA00001947"/>
    </source>
</evidence>
<dbReference type="PANTHER" id="PTHR35864">
    <property type="entry name" value="ZINC METALLOPROTEASE MJ0611-RELATED"/>
    <property type="match status" value="1"/>
</dbReference>
<evidence type="ECO:0000256" key="8">
    <source>
        <dbReference type="ARBA" id="ARBA00022801"/>
    </source>
</evidence>
<keyword evidence="5 15" id="KW-0645">Protease</keyword>
<comment type="similarity">
    <text evidence="3">Belongs to the peptidase M50B family.</text>
</comment>
<dbReference type="InterPro" id="IPR044537">
    <property type="entry name" value="Rip2-like"/>
</dbReference>
<feature type="transmembrane region" description="Helical" evidence="13">
    <location>
        <begin position="90"/>
        <end position="115"/>
    </location>
</feature>
<dbReference type="InterPro" id="IPR052348">
    <property type="entry name" value="Metallopeptidase_M50B"/>
</dbReference>
<comment type="caution">
    <text evidence="15">The sequence shown here is derived from an EMBL/GenBank/DDBJ whole genome shotgun (WGS) entry which is preliminary data.</text>
</comment>
<keyword evidence="7" id="KW-0479">Metal-binding</keyword>
<evidence type="ECO:0000259" key="14">
    <source>
        <dbReference type="Pfam" id="PF02163"/>
    </source>
</evidence>
<keyword evidence="9" id="KW-0862">Zinc</keyword>
<dbReference type="PANTHER" id="PTHR35864:SF1">
    <property type="entry name" value="ZINC METALLOPROTEASE YWHC-RELATED"/>
    <property type="match status" value="1"/>
</dbReference>
<dbReference type="EMBL" id="JABZMK010000034">
    <property type="protein sequence ID" value="MBF1129586.1"/>
    <property type="molecule type" value="Genomic_DNA"/>
</dbReference>
<organism evidence="15 16">
    <name type="scientific">Dialister invisus</name>
    <dbReference type="NCBI Taxonomy" id="218538"/>
    <lineage>
        <taxon>Bacteria</taxon>
        <taxon>Bacillati</taxon>
        <taxon>Bacillota</taxon>
        <taxon>Negativicutes</taxon>
        <taxon>Veillonellales</taxon>
        <taxon>Veillonellaceae</taxon>
        <taxon>Dialister</taxon>
    </lineage>
</organism>
<feature type="transmembrane region" description="Helical" evidence="13">
    <location>
        <begin position="127"/>
        <end position="149"/>
    </location>
</feature>
<keyword evidence="10 13" id="KW-1133">Transmembrane helix</keyword>
<feature type="domain" description="Peptidase M50" evidence="14">
    <location>
        <begin position="127"/>
        <end position="182"/>
    </location>
</feature>
<feature type="transmembrane region" description="Helical" evidence="13">
    <location>
        <begin position="170"/>
        <end position="192"/>
    </location>
</feature>
<feature type="transmembrane region" description="Helical" evidence="13">
    <location>
        <begin position="51"/>
        <end position="70"/>
    </location>
</feature>
<evidence type="ECO:0000256" key="4">
    <source>
        <dbReference type="ARBA" id="ARBA00022475"/>
    </source>
</evidence>
<evidence type="ECO:0000256" key="3">
    <source>
        <dbReference type="ARBA" id="ARBA00007931"/>
    </source>
</evidence>
<proteinExistence type="inferred from homology"/>
<name>A0A930FPJ3_9FIRM</name>
<evidence type="ECO:0000256" key="2">
    <source>
        <dbReference type="ARBA" id="ARBA00004651"/>
    </source>
</evidence>
<evidence type="ECO:0000256" key="10">
    <source>
        <dbReference type="ARBA" id="ARBA00022989"/>
    </source>
</evidence>
<keyword evidence="8" id="KW-0378">Hydrolase</keyword>
<keyword evidence="4" id="KW-1003">Cell membrane</keyword>
<keyword evidence="11" id="KW-0482">Metalloprotease</keyword>
<dbReference type="Pfam" id="PF02163">
    <property type="entry name" value="Peptidase_M50"/>
    <property type="match status" value="1"/>
</dbReference>
<evidence type="ECO:0000256" key="6">
    <source>
        <dbReference type="ARBA" id="ARBA00022692"/>
    </source>
</evidence>
<accession>A0A930FPJ3</accession>
<evidence type="ECO:0000256" key="7">
    <source>
        <dbReference type="ARBA" id="ARBA00022723"/>
    </source>
</evidence>
<evidence type="ECO:0000256" key="12">
    <source>
        <dbReference type="ARBA" id="ARBA00023136"/>
    </source>
</evidence>
<evidence type="ECO:0000256" key="5">
    <source>
        <dbReference type="ARBA" id="ARBA00022670"/>
    </source>
</evidence>
<comment type="subcellular location">
    <subcellularLocation>
        <location evidence="2">Cell membrane</location>
        <topology evidence="2">Multi-pass membrane protein</topology>
    </subcellularLocation>
</comment>
<keyword evidence="6 13" id="KW-0812">Transmembrane</keyword>
<evidence type="ECO:0000256" key="11">
    <source>
        <dbReference type="ARBA" id="ARBA00023049"/>
    </source>
</evidence>
<dbReference type="InterPro" id="IPR008915">
    <property type="entry name" value="Peptidase_M50"/>
</dbReference>
<feature type="transmembrane region" description="Helical" evidence="13">
    <location>
        <begin position="12"/>
        <end position="31"/>
    </location>
</feature>
<dbReference type="AlphaFoldDB" id="A0A930FPJ3"/>